<dbReference type="InterPro" id="IPR036844">
    <property type="entry name" value="Hint_dom_sf"/>
</dbReference>
<dbReference type="InterPro" id="IPR006141">
    <property type="entry name" value="Intein_N"/>
</dbReference>
<dbReference type="InterPro" id="IPR001482">
    <property type="entry name" value="T2SS/T4SS_dom"/>
</dbReference>
<dbReference type="InterPro" id="IPR050921">
    <property type="entry name" value="T4SS_GSP_E_ATPase"/>
</dbReference>
<dbReference type="RefSeq" id="WP_238380719.1">
    <property type="nucleotide sequence ID" value="NZ_FNCA01000002.1"/>
</dbReference>
<evidence type="ECO:0000256" key="1">
    <source>
        <dbReference type="ARBA" id="ARBA00006611"/>
    </source>
</evidence>
<dbReference type="Gene3D" id="3.30.450.370">
    <property type="match status" value="1"/>
</dbReference>
<dbReference type="PANTHER" id="PTHR30486">
    <property type="entry name" value="TWITCHING MOTILITY PROTEIN PILT"/>
    <property type="match status" value="1"/>
</dbReference>
<evidence type="ECO:0000313" key="3">
    <source>
        <dbReference type="EMBL" id="SDF57248.1"/>
    </source>
</evidence>
<feature type="domain" description="Bacterial type II secretion system protein E" evidence="2">
    <location>
        <begin position="171"/>
        <end position="388"/>
    </location>
</feature>
<dbReference type="Gene3D" id="1.10.390.40">
    <property type="match status" value="1"/>
</dbReference>
<dbReference type="AlphaFoldDB" id="A0A7Z7FC98"/>
<comment type="caution">
    <text evidence="3">The sequence shown here is derived from an EMBL/GenBank/DDBJ whole genome shotgun (WGS) entry which is preliminary data.</text>
</comment>
<dbReference type="GO" id="GO:0016539">
    <property type="term" value="P:intein-mediated protein splicing"/>
    <property type="evidence" value="ECO:0007669"/>
    <property type="project" value="InterPro"/>
</dbReference>
<dbReference type="EMBL" id="FNCA01000002">
    <property type="protein sequence ID" value="SDF57248.1"/>
    <property type="molecule type" value="Genomic_DNA"/>
</dbReference>
<protein>
    <submittedName>
        <fullName evidence="3">Flagellar protein FlaI</fullName>
    </submittedName>
</protein>
<reference evidence="3 4" key="1">
    <citation type="submission" date="2016-10" db="EMBL/GenBank/DDBJ databases">
        <authorList>
            <person name="Varghese N."/>
            <person name="Submissions S."/>
        </authorList>
    </citation>
    <scope>NUCLEOTIDE SEQUENCE [LARGE SCALE GENOMIC DNA]</scope>
    <source>
        <strain evidence="3 4">PL 12/M</strain>
    </source>
</reference>
<proteinExistence type="inferred from homology"/>
<dbReference type="GO" id="GO:0016887">
    <property type="term" value="F:ATP hydrolysis activity"/>
    <property type="evidence" value="ECO:0007669"/>
    <property type="project" value="InterPro"/>
</dbReference>
<comment type="similarity">
    <text evidence="1">Belongs to the GSP E family.</text>
</comment>
<keyword evidence="3" id="KW-0282">Flagellum</keyword>
<name>A0A7Z7FC98_9EURY</name>
<dbReference type="PROSITE" id="PS50817">
    <property type="entry name" value="INTEIN_N_TER"/>
    <property type="match status" value="1"/>
</dbReference>
<keyword evidence="3" id="KW-0969">Cilium</keyword>
<dbReference type="SUPFAM" id="SSF52540">
    <property type="entry name" value="P-loop containing nucleoside triphosphate hydrolases"/>
    <property type="match status" value="1"/>
</dbReference>
<keyword evidence="3" id="KW-0966">Cell projection</keyword>
<keyword evidence="4" id="KW-1185">Reference proteome</keyword>
<organism evidence="3 4">
    <name type="scientific">Methanolobus vulcani</name>
    <dbReference type="NCBI Taxonomy" id="38026"/>
    <lineage>
        <taxon>Archaea</taxon>
        <taxon>Methanobacteriati</taxon>
        <taxon>Methanobacteriota</taxon>
        <taxon>Stenosarchaea group</taxon>
        <taxon>Methanomicrobia</taxon>
        <taxon>Methanosarcinales</taxon>
        <taxon>Methanosarcinaceae</taxon>
        <taxon>Methanolobus</taxon>
    </lineage>
</organism>
<evidence type="ECO:0000259" key="2">
    <source>
        <dbReference type="Pfam" id="PF00437"/>
    </source>
</evidence>
<accession>A0A7Z7FC98</accession>
<gene>
    <name evidence="3" type="ORF">SAMN04488589_0917</name>
</gene>
<sequence>MDAEFQKAVQRNPHLGEYVKKFMRETGEDEPTFMVSLGKDIDRAKVNIILPVGDPVFIHLYGGDEQGEINYYGVEPELNDLEKKKYKATLDIILEKSANEPVPNTEAELKDLITKLFNESIDIGSGGNMADDERGGRFDILQKLMPVQKKVPMTQGEYNKILYHLERDIIGSGPIEPIIRDPYLEDISSIGVDNIFIVHKIFDTIKTDLTFGDDEGLDNWLRSMSERIGRPVSDARPIADGALPDGSRINIIYSIDVSKRGSSFTMRKFSEVPVSIIQLIGWGALSAEMAAYMWMCLENGMSIFFSGETASGKTTMLNACLAFVNPKAKIFSAEDTAEVQPPQPVWQQLITREEGPPESRVDTFALLKAALRSRPNYIIVGEIRGAEGNVAFQGMQCIREGYIAMPGHGPMHIIDLYDQYAADAQEQDGKDIIDISDHKLPVYVSGIDGKVSRSTITNVLRMGKQQLIKVYFDTGEVLEVTPNHRFLLTNDKEVVAEELLDTQQLPNVILPPPIAWYQNDSHGFDFLEGWNILKDELYAQNIDAYKKTAAYKKDRKKFADYFASRNKTIPFDVYRRIVGNTGLPDEVYAIRKGSSEKISVPLQLNHEILVSIARYLMGLDVPVVYQQFFRHVMDITPQHIGKPFWKLGLDQLRVVFEEFLELSSIEKQSLSDEIWYSIGRLAGDDSLYVTRKKTKFSDFRWQVKNKNTDEGVNYAKRAIHVIPHDANSVQTVHKDNAYTTRICRVDRSFVDWLIKKGFIHVNEECVYSKAVLKRIPIDNISNPYAYVAGLLDSDCTIRYTKNRSFEIKLALNVNRDDEGLLFDQLRLVHYYEHQLFPCINCVEFRYHSDFDEHVRRYSQFCHELGINVRTTRYDKIRGIGARVEFSSDRKQEVFSTWARNVAPYMYRQDKKQAIESMVDIAPGDRRSDITEFDGYSASIHKNCLPHLALLARIFGHTLVSEGHECFEQRLFAFKKLEFSRILHIEHGCIDHTYDISMANGSYYIGGKQMMGYVYDTGHPVLATFHASAVSKMIQRLTADPINVPVTFIDNLNIAMILSAVYRKGKFLRRALAIEEIEGYYEEIGGVATRAVFQWEPDTDNHKFRGLNNSYILEDKIATKLGYEDKRAIYQDLFLRAKILEEMKSRGIEDYFDVLEIIVNFYKHGIDGLPFSV</sequence>
<dbReference type="SUPFAM" id="SSF51294">
    <property type="entry name" value="Hedgehog/intein (Hint) domain"/>
    <property type="match status" value="1"/>
</dbReference>
<dbReference type="Gene3D" id="2.170.16.10">
    <property type="entry name" value="Hedgehog/Intein (Hint) domain"/>
    <property type="match status" value="1"/>
</dbReference>
<dbReference type="Gene3D" id="3.40.50.300">
    <property type="entry name" value="P-loop containing nucleotide triphosphate hydrolases"/>
    <property type="match status" value="2"/>
</dbReference>
<dbReference type="PANTHER" id="PTHR30486:SF14">
    <property type="entry name" value="FLAGELLA ACCESSORY PROTEIN I"/>
    <property type="match status" value="1"/>
</dbReference>
<evidence type="ECO:0000313" key="4">
    <source>
        <dbReference type="Proteomes" id="UP000199259"/>
    </source>
</evidence>
<dbReference type="InterPro" id="IPR027417">
    <property type="entry name" value="P-loop_NTPase"/>
</dbReference>
<dbReference type="Proteomes" id="UP000199259">
    <property type="component" value="Unassembled WGS sequence"/>
</dbReference>
<dbReference type="Pfam" id="PF00437">
    <property type="entry name" value="T2SSE"/>
    <property type="match status" value="1"/>
</dbReference>